<gene>
    <name evidence="2" type="ORF">VF08_00955</name>
</gene>
<protein>
    <submittedName>
        <fullName evidence="2">Uncharacterized protein</fullName>
    </submittedName>
</protein>
<dbReference type="EMBL" id="LAHD01000002">
    <property type="protein sequence ID" value="PHK07207.1"/>
    <property type="molecule type" value="Genomic_DNA"/>
</dbReference>
<evidence type="ECO:0000313" key="2">
    <source>
        <dbReference type="EMBL" id="PHK07207.1"/>
    </source>
</evidence>
<accession>A0A9Q5ZH53</accession>
<organism evidence="2 3">
    <name type="scientific">Nostoc linckia z8</name>
    <dbReference type="NCBI Taxonomy" id="1628746"/>
    <lineage>
        <taxon>Bacteria</taxon>
        <taxon>Bacillati</taxon>
        <taxon>Cyanobacteriota</taxon>
        <taxon>Cyanophyceae</taxon>
        <taxon>Nostocales</taxon>
        <taxon>Nostocaceae</taxon>
        <taxon>Nostoc</taxon>
    </lineage>
</organism>
<sequence length="152" mass="17187">MAKDRETKPKQSGGFRPGAGRKFRGVPTEKIRLNKDMRDKLRSHVDWLVETGGKFISQQEYSSNVILKYTSACSKDESLLNEIAEDVAPSYSPWATLTITQEAYNQLSELVKKIEPLTPVYTNLSNVFTVIILKEIRKQKKVVSAPRPSLES</sequence>
<dbReference type="AlphaFoldDB" id="A0A9Q5ZH53"/>
<dbReference type="RefSeq" id="WP_099065936.1">
    <property type="nucleotide sequence ID" value="NZ_LAHD01000002.1"/>
</dbReference>
<dbReference type="Proteomes" id="UP000222310">
    <property type="component" value="Unassembled WGS sequence"/>
</dbReference>
<evidence type="ECO:0000313" key="3">
    <source>
        <dbReference type="Proteomes" id="UP000222310"/>
    </source>
</evidence>
<comment type="caution">
    <text evidence="2">The sequence shown here is derived from an EMBL/GenBank/DDBJ whole genome shotgun (WGS) entry which is preliminary data.</text>
</comment>
<proteinExistence type="predicted"/>
<feature type="region of interest" description="Disordered" evidence="1">
    <location>
        <begin position="1"/>
        <end position="26"/>
    </location>
</feature>
<dbReference type="GeneID" id="57092125"/>
<evidence type="ECO:0000256" key="1">
    <source>
        <dbReference type="SAM" id="MobiDB-lite"/>
    </source>
</evidence>
<reference evidence="2 3" key="1">
    <citation type="submission" date="2015-02" db="EMBL/GenBank/DDBJ databases">
        <title>Nostoc linckia genome annotation.</title>
        <authorList>
            <person name="Zhou Z."/>
        </authorList>
    </citation>
    <scope>NUCLEOTIDE SEQUENCE [LARGE SCALE GENOMIC DNA]</scope>
    <source>
        <strain evidence="3">z8</strain>
    </source>
</reference>
<name>A0A9Q5ZH53_NOSLI</name>